<accession>A0A1D1YPT9</accession>
<feature type="compositionally biased region" description="Gly residues" evidence="1">
    <location>
        <begin position="250"/>
        <end position="260"/>
    </location>
</feature>
<dbReference type="InterPro" id="IPR040344">
    <property type="entry name" value="At3g17950-like"/>
</dbReference>
<dbReference type="PANTHER" id="PTHR33544:SF15">
    <property type="entry name" value="OS06G0256800 PROTEIN"/>
    <property type="match status" value="1"/>
</dbReference>
<name>A0A1D1YPT9_9ARAE</name>
<feature type="compositionally biased region" description="Pro residues" evidence="1">
    <location>
        <begin position="268"/>
        <end position="281"/>
    </location>
</feature>
<reference evidence="2" key="1">
    <citation type="submission" date="2015-07" db="EMBL/GenBank/DDBJ databases">
        <title>Transcriptome Assembly of Anthurium amnicola.</title>
        <authorList>
            <person name="Suzuki J."/>
        </authorList>
    </citation>
    <scope>NUCLEOTIDE SEQUENCE</scope>
</reference>
<feature type="non-terminal residue" evidence="2">
    <location>
        <position position="1"/>
    </location>
</feature>
<proteinExistence type="predicted"/>
<evidence type="ECO:0000256" key="1">
    <source>
        <dbReference type="SAM" id="MobiDB-lite"/>
    </source>
</evidence>
<dbReference type="EMBL" id="GDJX01011280">
    <property type="protein sequence ID" value="JAT56656.1"/>
    <property type="molecule type" value="Transcribed_RNA"/>
</dbReference>
<dbReference type="PANTHER" id="PTHR33544">
    <property type="entry name" value="DUF4005 DOMAIN-CONTAINING PROTEIN-RELATED"/>
    <property type="match status" value="1"/>
</dbReference>
<feature type="compositionally biased region" description="Basic residues" evidence="1">
    <location>
        <begin position="192"/>
        <end position="202"/>
    </location>
</feature>
<protein>
    <submittedName>
        <fullName evidence="2">Uncharacterized protein At3g17950</fullName>
    </submittedName>
</protein>
<feature type="region of interest" description="Disordered" evidence="1">
    <location>
        <begin position="250"/>
        <end position="281"/>
    </location>
</feature>
<evidence type="ECO:0000313" key="2">
    <source>
        <dbReference type="EMBL" id="JAT56656.1"/>
    </source>
</evidence>
<dbReference type="AlphaFoldDB" id="A0A1D1YPT9"/>
<feature type="compositionally biased region" description="Gly residues" evidence="1">
    <location>
        <begin position="171"/>
        <end position="181"/>
    </location>
</feature>
<feature type="non-terminal residue" evidence="2">
    <location>
        <position position="281"/>
    </location>
</feature>
<organism evidence="2">
    <name type="scientific">Anthurium amnicola</name>
    <dbReference type="NCBI Taxonomy" id="1678845"/>
    <lineage>
        <taxon>Eukaryota</taxon>
        <taxon>Viridiplantae</taxon>
        <taxon>Streptophyta</taxon>
        <taxon>Embryophyta</taxon>
        <taxon>Tracheophyta</taxon>
        <taxon>Spermatophyta</taxon>
        <taxon>Magnoliopsida</taxon>
        <taxon>Liliopsida</taxon>
        <taxon>Araceae</taxon>
        <taxon>Pothoideae</taxon>
        <taxon>Potheae</taxon>
        <taxon>Anthurium</taxon>
    </lineage>
</organism>
<gene>
    <name evidence="2" type="primary">Y-3_1</name>
    <name evidence="2" type="ORF">g.91287</name>
</gene>
<feature type="region of interest" description="Disordered" evidence="1">
    <location>
        <begin position="157"/>
        <end position="202"/>
    </location>
</feature>
<sequence length="281" mass="29764">DGHGHWVNPVKKSFIRSCAKAPLPPESRLPFPPIRQAFLPGIPSIAIEGEAATAAGGREGDRLGGGAMDRETHNIPSSPTISSLSSSDLDTEVSVRGFVIGRCGGNCIPCFPSPSSPPLPTLSLWFSLCVLQSTGSFFHDRSTSLGTLMGVTMTDVSASRLPSRREPHSAAGGGVGEGGGAPRKQSVASERRGRRHRRGGRGARRWWSLCREEDMAPPTSLGEFLQVERRLGDGGDGVSPEHHFFYGGGAAEHEAVGGGPLFENGRVLPPPPPPPQQQQQQ</sequence>